<reference evidence="3 4" key="1">
    <citation type="submission" date="2018-11" db="EMBL/GenBank/DDBJ databases">
        <title>Complete genome sequence of Dickeya zeae strain CE1 infecting Canna edulis Ker-Gawl. in China.</title>
        <authorList>
            <person name="Zhang J."/>
            <person name="Lin B."/>
            <person name="Shen H."/>
            <person name="Jiang S."/>
            <person name="Pu X."/>
            <person name="Sun D."/>
        </authorList>
    </citation>
    <scope>NUCLEOTIDE SEQUENCE [LARGE SCALE GENOMIC DNA]</scope>
    <source>
        <strain evidence="3 4">CE1</strain>
    </source>
</reference>
<proteinExistence type="predicted"/>
<dbReference type="Gene3D" id="3.20.20.30">
    <property type="entry name" value="Luciferase-like domain"/>
    <property type="match status" value="1"/>
</dbReference>
<name>A0AAE6YWE6_9GAMM</name>
<protein>
    <submittedName>
        <fullName evidence="3">LLM class flavin-dependent oxidoreductase</fullName>
    </submittedName>
</protein>
<gene>
    <name evidence="3" type="ORF">DWG24_02835</name>
</gene>
<dbReference type="InterPro" id="IPR011251">
    <property type="entry name" value="Luciferase-like_dom"/>
</dbReference>
<accession>A0AAE6YWE6</accession>
<comment type="similarity">
    <text evidence="1">To bacterial alkanal monooxygenase alpha and beta chains.</text>
</comment>
<dbReference type="InterPro" id="IPR036661">
    <property type="entry name" value="Luciferase-like_sf"/>
</dbReference>
<dbReference type="NCBIfam" id="TIGR03558">
    <property type="entry name" value="oxido_grp_1"/>
    <property type="match status" value="1"/>
</dbReference>
<dbReference type="EMBL" id="CP033622">
    <property type="protein sequence ID" value="QIZ49796.1"/>
    <property type="molecule type" value="Genomic_DNA"/>
</dbReference>
<dbReference type="RefSeq" id="WP_168361427.1">
    <property type="nucleotide sequence ID" value="NZ_CP033622.1"/>
</dbReference>
<dbReference type="PANTHER" id="PTHR30137:SF20">
    <property type="entry name" value="N-ACETYL-S-ALKYLCYSTEINE MONOOXYGENASE"/>
    <property type="match status" value="1"/>
</dbReference>
<feature type="domain" description="Luciferase-like" evidence="2">
    <location>
        <begin position="5"/>
        <end position="299"/>
    </location>
</feature>
<dbReference type="AlphaFoldDB" id="A0AAE6YWE6"/>
<dbReference type="InterPro" id="IPR019949">
    <property type="entry name" value="CmoO-like"/>
</dbReference>
<evidence type="ECO:0000313" key="3">
    <source>
        <dbReference type="EMBL" id="QIZ49796.1"/>
    </source>
</evidence>
<dbReference type="SUPFAM" id="SSF51679">
    <property type="entry name" value="Bacterial luciferase-like"/>
    <property type="match status" value="1"/>
</dbReference>
<evidence type="ECO:0000256" key="1">
    <source>
        <dbReference type="ARBA" id="ARBA00007789"/>
    </source>
</evidence>
<dbReference type="GO" id="GO:0016705">
    <property type="term" value="F:oxidoreductase activity, acting on paired donors, with incorporation or reduction of molecular oxygen"/>
    <property type="evidence" value="ECO:0007669"/>
    <property type="project" value="InterPro"/>
</dbReference>
<dbReference type="InterPro" id="IPR050766">
    <property type="entry name" value="Bact_Lucif_Oxidored"/>
</dbReference>
<organism evidence="3 4">
    <name type="scientific">Dickeya zeae</name>
    <dbReference type="NCBI Taxonomy" id="204042"/>
    <lineage>
        <taxon>Bacteria</taxon>
        <taxon>Pseudomonadati</taxon>
        <taxon>Pseudomonadota</taxon>
        <taxon>Gammaproteobacteria</taxon>
        <taxon>Enterobacterales</taxon>
        <taxon>Pectobacteriaceae</taxon>
        <taxon>Dickeya</taxon>
    </lineage>
</organism>
<dbReference type="Proteomes" id="UP000500801">
    <property type="component" value="Chromosome"/>
</dbReference>
<dbReference type="PANTHER" id="PTHR30137">
    <property type="entry name" value="LUCIFERASE-LIKE MONOOXYGENASE"/>
    <property type="match status" value="1"/>
</dbReference>
<dbReference type="Pfam" id="PF00296">
    <property type="entry name" value="Bac_luciferase"/>
    <property type="match status" value="1"/>
</dbReference>
<sequence length="330" mass="36100">MSYRIGLLDQSPIAQGMTAAEALAQTTALASLADTLGYSRFWVSEHHNSDSLAGSSPEVLIAWLLAHTRHIRIGSGGVMLQHYSPYKVAENFHVLSSLAPDRVDLGVGKAPGGFPLATRALQQEIDPARQVTFDDKLRQLHTLLEPTSAQSNSGLFATPLPPSSPSRFLLGASPASARLAASLGWNFVFAGFIQPSESLLTEAFLTWREYQPEHARALLSLSVIVAESHDEAKMLAGERYNYKVYIDDRAPLNVLTQEQADLLVQQAGSTQFRIEKQAQNILYGTSQEVHRQLQHYHQRLGVDEFIIHTPVNDPAARLTSIRALAAGITG</sequence>
<evidence type="ECO:0000313" key="4">
    <source>
        <dbReference type="Proteomes" id="UP000500801"/>
    </source>
</evidence>
<evidence type="ECO:0000259" key="2">
    <source>
        <dbReference type="Pfam" id="PF00296"/>
    </source>
</evidence>
<dbReference type="GO" id="GO:0005829">
    <property type="term" value="C:cytosol"/>
    <property type="evidence" value="ECO:0007669"/>
    <property type="project" value="TreeGrafter"/>
</dbReference>